<dbReference type="Pfam" id="PF00646">
    <property type="entry name" value="F-box"/>
    <property type="match status" value="1"/>
</dbReference>
<dbReference type="Gene3D" id="1.20.1280.50">
    <property type="match status" value="1"/>
</dbReference>
<dbReference type="AlphaFoldDB" id="A0A830BBP4"/>
<feature type="domain" description="F-box" evidence="1">
    <location>
        <begin position="140"/>
        <end position="187"/>
    </location>
</feature>
<evidence type="ECO:0000313" key="3">
    <source>
        <dbReference type="Proteomes" id="UP000653305"/>
    </source>
</evidence>
<dbReference type="PANTHER" id="PTHR34145:SF28">
    <property type="entry name" value="F-BOX DOMAIN-CONTAINING PROTEIN"/>
    <property type="match status" value="1"/>
</dbReference>
<evidence type="ECO:0000259" key="1">
    <source>
        <dbReference type="PROSITE" id="PS50181"/>
    </source>
</evidence>
<dbReference type="InterPro" id="IPR032675">
    <property type="entry name" value="LRR_dom_sf"/>
</dbReference>
<dbReference type="Gene3D" id="3.80.10.10">
    <property type="entry name" value="Ribonuclease Inhibitor"/>
    <property type="match status" value="1"/>
</dbReference>
<dbReference type="InterPro" id="IPR036047">
    <property type="entry name" value="F-box-like_dom_sf"/>
</dbReference>
<dbReference type="Proteomes" id="UP000653305">
    <property type="component" value="Unassembled WGS sequence"/>
</dbReference>
<organism evidence="2 3">
    <name type="scientific">Phtheirospermum japonicum</name>
    <dbReference type="NCBI Taxonomy" id="374723"/>
    <lineage>
        <taxon>Eukaryota</taxon>
        <taxon>Viridiplantae</taxon>
        <taxon>Streptophyta</taxon>
        <taxon>Embryophyta</taxon>
        <taxon>Tracheophyta</taxon>
        <taxon>Spermatophyta</taxon>
        <taxon>Magnoliopsida</taxon>
        <taxon>eudicotyledons</taxon>
        <taxon>Gunneridae</taxon>
        <taxon>Pentapetalae</taxon>
        <taxon>asterids</taxon>
        <taxon>lamiids</taxon>
        <taxon>Lamiales</taxon>
        <taxon>Orobanchaceae</taxon>
        <taxon>Orobanchaceae incertae sedis</taxon>
        <taxon>Phtheirospermum</taxon>
    </lineage>
</organism>
<dbReference type="InterPro" id="IPR001810">
    <property type="entry name" value="F-box_dom"/>
</dbReference>
<dbReference type="SUPFAM" id="SSF81383">
    <property type="entry name" value="F-box domain"/>
    <property type="match status" value="1"/>
</dbReference>
<dbReference type="InterPro" id="IPR053772">
    <property type="entry name" value="At1g61320/At1g61330-like"/>
</dbReference>
<reference evidence="2" key="1">
    <citation type="submission" date="2020-07" db="EMBL/GenBank/DDBJ databases">
        <title>Ethylene signaling mediates host invasion by parasitic plants.</title>
        <authorList>
            <person name="Yoshida S."/>
        </authorList>
    </citation>
    <scope>NUCLEOTIDE SEQUENCE</scope>
    <source>
        <strain evidence="2">Okayama</strain>
    </source>
</reference>
<dbReference type="PANTHER" id="PTHR34145">
    <property type="entry name" value="OS02G0105600 PROTEIN"/>
    <property type="match status" value="1"/>
</dbReference>
<dbReference type="SUPFAM" id="SSF52047">
    <property type="entry name" value="RNI-like"/>
    <property type="match status" value="1"/>
</dbReference>
<dbReference type="Pfam" id="PF23622">
    <property type="entry name" value="LRR_At1g61320_AtMIF1"/>
    <property type="match status" value="1"/>
</dbReference>
<accession>A0A830BBP4</accession>
<keyword evidence="3" id="KW-1185">Reference proteome</keyword>
<name>A0A830BBP4_9LAMI</name>
<comment type="caution">
    <text evidence="2">The sequence shown here is derived from an EMBL/GenBank/DDBJ whole genome shotgun (WGS) entry which is preliminary data.</text>
</comment>
<dbReference type="OrthoDB" id="904489at2759"/>
<evidence type="ECO:0000313" key="2">
    <source>
        <dbReference type="EMBL" id="GFP81425.1"/>
    </source>
</evidence>
<protein>
    <submittedName>
        <fullName evidence="2">Gamma-tubulin complex component 4</fullName>
    </submittedName>
</protein>
<dbReference type="PROSITE" id="PS50181">
    <property type="entry name" value="FBOX"/>
    <property type="match status" value="1"/>
</dbReference>
<dbReference type="EMBL" id="BMAC01000029">
    <property type="protein sequence ID" value="GFP81425.1"/>
    <property type="molecule type" value="Genomic_DNA"/>
</dbReference>
<gene>
    <name evidence="2" type="ORF">PHJA_000285800</name>
</gene>
<dbReference type="InterPro" id="IPR055357">
    <property type="entry name" value="LRR_At1g61320_AtMIF1"/>
</dbReference>
<proteinExistence type="predicted"/>
<sequence>MVRRRSNSRRSTAMMRNNFSGCAAPEMTARRWVEEDDGIECYDSSAESRLDIFPTIFVKSNPKTLSGSPFSHTFSRSDMLLEYVLMHVAESIQFAGKAIRVLRNPSPIVQLQGAPSHQHIQKGSQRFQESLGRLSEVQKKDIISQLPDDILISIIDHLQIDEAVRSSILSNRWRALYKSIPDIYILCDYLVPQSVSQPHDSNMIVNGVDRFLSSRSGVKEIELYASNLVMFEFSSYEVVNFVFEHVPKLESMFLEFWNESTMSRVCTKLIKDLPRLKSLIFDTRGDIYQVSCETMGFNTFGNLRQLSLCLFYDADYKKVDLLLLAPFLQRCPLLQEFRLDTGYVECEGREVMMNPEIIIHSELKKVEITGYGETENEIEFVLYILRSAIRLEQMHISRCTKWYTGWGSWAGRDESSRCPSKWYEGWGKWLGRDKTSWSKKTRETIDEQLGGQAVSKTVQVTIEHSPSYENNWETFDARSFTSVFC</sequence>